<feature type="region of interest" description="Disordered" evidence="1">
    <location>
        <begin position="1"/>
        <end position="132"/>
    </location>
</feature>
<protein>
    <submittedName>
        <fullName evidence="2">Uncharacterized protein</fullName>
    </submittedName>
</protein>
<evidence type="ECO:0000256" key="1">
    <source>
        <dbReference type="SAM" id="MobiDB-lite"/>
    </source>
</evidence>
<feature type="compositionally biased region" description="Low complexity" evidence="1">
    <location>
        <begin position="37"/>
        <end position="86"/>
    </location>
</feature>
<dbReference type="Proteomes" id="UP000707451">
    <property type="component" value="Unassembled WGS sequence"/>
</dbReference>
<feature type="compositionally biased region" description="Polar residues" evidence="1">
    <location>
        <begin position="589"/>
        <end position="604"/>
    </location>
</feature>
<feature type="region of interest" description="Disordered" evidence="1">
    <location>
        <begin position="788"/>
        <end position="810"/>
    </location>
</feature>
<name>A0A9P8BMR1_9FUNG</name>
<feature type="compositionally biased region" description="Low complexity" evidence="1">
    <location>
        <begin position="209"/>
        <end position="241"/>
    </location>
</feature>
<accession>A0A9P8BMR1</accession>
<gene>
    <name evidence="2" type="ORF">KI688_006691</name>
</gene>
<feature type="region of interest" description="Disordered" evidence="1">
    <location>
        <begin position="589"/>
        <end position="622"/>
    </location>
</feature>
<comment type="caution">
    <text evidence="2">The sequence shown here is derived from an EMBL/GenBank/DDBJ whole genome shotgun (WGS) entry which is preliminary data.</text>
</comment>
<dbReference type="EMBL" id="JAHRHY010000021">
    <property type="protein sequence ID" value="KAG9061974.1"/>
    <property type="molecule type" value="Genomic_DNA"/>
</dbReference>
<keyword evidence="3" id="KW-1185">Reference proteome</keyword>
<feature type="region of interest" description="Disordered" evidence="1">
    <location>
        <begin position="426"/>
        <end position="521"/>
    </location>
</feature>
<feature type="region of interest" description="Disordered" evidence="1">
    <location>
        <begin position="346"/>
        <end position="414"/>
    </location>
</feature>
<feature type="compositionally biased region" description="Basic and acidic residues" evidence="1">
    <location>
        <begin position="721"/>
        <end position="735"/>
    </location>
</feature>
<dbReference type="OrthoDB" id="2442338at2759"/>
<feature type="compositionally biased region" description="Gly residues" evidence="1">
    <location>
        <begin position="501"/>
        <end position="511"/>
    </location>
</feature>
<feature type="compositionally biased region" description="Low complexity" evidence="1">
    <location>
        <begin position="605"/>
        <end position="616"/>
    </location>
</feature>
<evidence type="ECO:0000313" key="3">
    <source>
        <dbReference type="Proteomes" id="UP000707451"/>
    </source>
</evidence>
<feature type="region of interest" description="Disordered" evidence="1">
    <location>
        <begin position="142"/>
        <end position="161"/>
    </location>
</feature>
<feature type="compositionally biased region" description="Low complexity" evidence="1">
    <location>
        <begin position="398"/>
        <end position="414"/>
    </location>
</feature>
<dbReference type="AlphaFoldDB" id="A0A9P8BMR1"/>
<organism evidence="2 3">
    <name type="scientific">Linnemannia hyalina</name>
    <dbReference type="NCBI Taxonomy" id="64524"/>
    <lineage>
        <taxon>Eukaryota</taxon>
        <taxon>Fungi</taxon>
        <taxon>Fungi incertae sedis</taxon>
        <taxon>Mucoromycota</taxon>
        <taxon>Mortierellomycotina</taxon>
        <taxon>Mortierellomycetes</taxon>
        <taxon>Mortierellales</taxon>
        <taxon>Mortierellaceae</taxon>
        <taxon>Linnemannia</taxon>
    </lineage>
</organism>
<feature type="region of interest" description="Disordered" evidence="1">
    <location>
        <begin position="677"/>
        <end position="735"/>
    </location>
</feature>
<reference evidence="2" key="1">
    <citation type="submission" date="2021-06" db="EMBL/GenBank/DDBJ databases">
        <title>Genome Sequence of Mortierella hyaline Strain SCG-10, a Cold-Adapted, Nitrate-Reducing Fungus Isolated from Soil in Minnesota, USA.</title>
        <authorList>
            <person name="Aldossari N."/>
        </authorList>
    </citation>
    <scope>NUCLEOTIDE SEQUENCE</scope>
    <source>
        <strain evidence="2">SCG-10</strain>
    </source>
</reference>
<sequence length="810" mass="82355">MPLRRETPGSTGQRSRTPTPSETTTPTEDPPSPEGDQQQAQPGQATAAGTAASSPSPSIPIEQIPIAAPTTPAGSSSSTTAATPTIDSRLPTRNPFIPSSTRRSHRLILRNAETPDATVPQSPPATTSSGGDLSTAATVALQFPSLPPPPPPTPTTVTTTRSRGRGRVMFEQLMALNSANAIIAAQAAAHQPESEVGSGFGSNIDASNPSRPTRSSTSGPGTSVTITGQEAQTQAEAGAEANLSSFPRPRPNDNVVLNLDRGAPTRSLRLHPLRMTGVRAAETGAGIAAIVAQNEARRRARNNAPLGPGAQWLLEAGPAAPSTRRRTRSASAAAAVAAVNVVVNGGAATGGRSENEALNLGGNGSTRQQSDPYPRTQRTARARSTQVNNGGSQRVSEASAPRLPTSLPSTTTTGTTAVVTSISDGIAQSAGPTPTPSRGAARAGTKRSRTEMEMPGDNDVPRNAGHAGSAIPGGSNPGAGHSSSEEREDEVMESGVVQLIGGDGEAGGVTQTGGEEAAQVEEAPQSTQAGPAAQVGEPAFDVRLSVHSTTGVATYAFVLPPDIDPSYPLGYGGVINVPQFASFADTAVGSSTPATSPIGPTSMASSSPSTVPPNSSGATAALSGGIPAARTAVLQVARSIIENLESTNATLIVPNTTTTTTTTAIVASAGHEAAVADDVVPSSGSSTDPVSPHLDDNGGNGGSSSDLDSSSNRSSAGQDGGEGREKRRRVGGRDEDSSIVHDVALLAVSSILWGSMFWMMFSEDGRRFMEKFGPFVWTHLRALYPGQFQFGAPPPPPPTPPPPPPAPPAM</sequence>
<proteinExistence type="predicted"/>
<feature type="compositionally biased region" description="Polar residues" evidence="1">
    <location>
        <begin position="387"/>
        <end position="396"/>
    </location>
</feature>
<feature type="region of interest" description="Disordered" evidence="1">
    <location>
        <begin position="194"/>
        <end position="254"/>
    </location>
</feature>
<feature type="compositionally biased region" description="Low complexity" evidence="1">
    <location>
        <begin position="703"/>
        <end position="715"/>
    </location>
</feature>
<feature type="compositionally biased region" description="Pro residues" evidence="1">
    <location>
        <begin position="792"/>
        <end position="810"/>
    </location>
</feature>
<feature type="compositionally biased region" description="Pro residues" evidence="1">
    <location>
        <begin position="145"/>
        <end position="154"/>
    </location>
</feature>
<feature type="compositionally biased region" description="Low complexity" evidence="1">
    <location>
        <begin position="17"/>
        <end position="27"/>
    </location>
</feature>
<evidence type="ECO:0000313" key="2">
    <source>
        <dbReference type="EMBL" id="KAG9061974.1"/>
    </source>
</evidence>
<feature type="compositionally biased region" description="Low complexity" evidence="1">
    <location>
        <begin position="375"/>
        <end position="386"/>
    </location>
</feature>